<accession>A0ABU8QP18</accession>
<gene>
    <name evidence="1" type="ORF">V7S98_03985</name>
</gene>
<dbReference type="GO" id="GO:0003677">
    <property type="term" value="F:DNA binding"/>
    <property type="evidence" value="ECO:0007669"/>
    <property type="project" value="UniProtKB-KW"/>
</dbReference>
<dbReference type="Proteomes" id="UP001380290">
    <property type="component" value="Unassembled WGS sequence"/>
</dbReference>
<proteinExistence type="predicted"/>
<keyword evidence="1" id="KW-0238">DNA-binding</keyword>
<dbReference type="EMBL" id="JBBHLC010000006">
    <property type="protein sequence ID" value="MEJ5862380.1"/>
    <property type="molecule type" value="Genomic_DNA"/>
</dbReference>
<dbReference type="RefSeq" id="WP_339598423.1">
    <property type="nucleotide sequence ID" value="NZ_JBBHLC010000006.1"/>
</dbReference>
<keyword evidence="2" id="KW-1185">Reference proteome</keyword>
<evidence type="ECO:0000313" key="2">
    <source>
        <dbReference type="Proteomes" id="UP001380290"/>
    </source>
</evidence>
<reference evidence="1 2" key="1">
    <citation type="submission" date="2024-02" db="EMBL/GenBank/DDBJ databases">
        <title>Identification of pathogenicity and growth-promoting function of Pseudomonas putida variant.</title>
        <authorList>
            <person name="Sun J."/>
        </authorList>
    </citation>
    <scope>NUCLEOTIDE SEQUENCE [LARGE SCALE GENOMIC DNA]</scope>
    <source>
        <strain evidence="1 2">A03</strain>
    </source>
</reference>
<sequence length="162" mass="17512">MEYQFTLKYQLASDEDLEALVERLGAAGCDDAMVGLGQPGRLALAFAREAESAQAALNSALADVRQALPGAQLIEATPDLVGLTDVAQRVGVTRQNMRKLMLAHYRSFPPPVHDGGTALWHLADVLAWMQARGGYPVAEPVLELAQAARRVNVCKAYERLAL</sequence>
<evidence type="ECO:0000313" key="1">
    <source>
        <dbReference type="EMBL" id="MEJ5862380.1"/>
    </source>
</evidence>
<organism evidence="1 2">
    <name type="scientific">Pseudomonas farsensis</name>
    <dbReference type="NCBI Taxonomy" id="2745492"/>
    <lineage>
        <taxon>Bacteria</taxon>
        <taxon>Pseudomonadati</taxon>
        <taxon>Pseudomonadota</taxon>
        <taxon>Gammaproteobacteria</taxon>
        <taxon>Pseudomonadales</taxon>
        <taxon>Pseudomonadaceae</taxon>
        <taxon>Pseudomonas</taxon>
    </lineage>
</organism>
<name>A0ABU8QP18_9PSED</name>
<comment type="caution">
    <text evidence="1">The sequence shown here is derived from an EMBL/GenBank/DDBJ whole genome shotgun (WGS) entry which is preliminary data.</text>
</comment>
<protein>
    <submittedName>
        <fullName evidence="1">DNA-binding protein</fullName>
    </submittedName>
</protein>